<accession>A0ACC1JB32</accession>
<comment type="caution">
    <text evidence="1">The sequence shown here is derived from an EMBL/GenBank/DDBJ whole genome shotgun (WGS) entry which is preliminary data.</text>
</comment>
<feature type="non-terminal residue" evidence="1">
    <location>
        <position position="485"/>
    </location>
</feature>
<dbReference type="Proteomes" id="UP001150603">
    <property type="component" value="Unassembled WGS sequence"/>
</dbReference>
<sequence>MVVDDEQASQVSLSVHQARKIADAGLASDMDFRISSGSAVPAPSTSIAHIDHLFQMAEQNTTPQQQKGTHGDQELSPRLSLRLSANSSAFSNFNISAFAPLAEPIIECPESMQQDAPAAAFDQNDPGMSTESIAKQDTVEEGDTNASTVKDTGNMVSVMSRQDADTPQAAESQNAKEAETPAQARLRSLRARRLGLAVTGTTSSNASATDKDTSSGSIRRFRATQTMPKTAAGTAAGGKHAAGQKPLSKMGPLQLDRLTKLNTRRNSTYLTCKIEKYTVTMDGDRPPSPSSMMQERALLRRVARGEINEDGEYIYASDSSSDSDDDDLSDVSMASESAMQLLAATDGDTVGLGVANLPANAGVSIQELVVTRPLTPDNDEFSDADLANLPGSGRALLEGFQEAGPVELSRILESSDNLDGTASGETKRKSIELPRLPSVDTGGAIDDGDEETAGEGSSKKLCRRQRIQWGSCDTLTATRLLGRLP</sequence>
<evidence type="ECO:0000313" key="2">
    <source>
        <dbReference type="Proteomes" id="UP001150603"/>
    </source>
</evidence>
<protein>
    <submittedName>
        <fullName evidence="1">Uncharacterized protein</fullName>
    </submittedName>
</protein>
<dbReference type="EMBL" id="JANBPW010001447">
    <property type="protein sequence ID" value="KAJ1944487.1"/>
    <property type="molecule type" value="Genomic_DNA"/>
</dbReference>
<reference evidence="1" key="1">
    <citation type="submission" date="2022-07" db="EMBL/GenBank/DDBJ databases">
        <title>Phylogenomic reconstructions and comparative analyses of Kickxellomycotina fungi.</title>
        <authorList>
            <person name="Reynolds N.K."/>
            <person name="Stajich J.E."/>
            <person name="Barry K."/>
            <person name="Grigoriev I.V."/>
            <person name="Crous P."/>
            <person name="Smith M.E."/>
        </authorList>
    </citation>
    <scope>NUCLEOTIDE SEQUENCE</scope>
    <source>
        <strain evidence="1">NRRL 5244</strain>
    </source>
</reference>
<evidence type="ECO:0000313" key="1">
    <source>
        <dbReference type="EMBL" id="KAJ1944487.1"/>
    </source>
</evidence>
<gene>
    <name evidence="1" type="ORF">FBU59_002586</name>
</gene>
<proteinExistence type="predicted"/>
<organism evidence="1 2">
    <name type="scientific">Linderina macrospora</name>
    <dbReference type="NCBI Taxonomy" id="4868"/>
    <lineage>
        <taxon>Eukaryota</taxon>
        <taxon>Fungi</taxon>
        <taxon>Fungi incertae sedis</taxon>
        <taxon>Zoopagomycota</taxon>
        <taxon>Kickxellomycotina</taxon>
        <taxon>Kickxellomycetes</taxon>
        <taxon>Kickxellales</taxon>
        <taxon>Kickxellaceae</taxon>
        <taxon>Linderina</taxon>
    </lineage>
</organism>
<keyword evidence="2" id="KW-1185">Reference proteome</keyword>
<name>A0ACC1JB32_9FUNG</name>